<dbReference type="EMBL" id="CM042039">
    <property type="protein sequence ID" value="KAI3725076.1"/>
    <property type="molecule type" value="Genomic_DNA"/>
</dbReference>
<proteinExistence type="predicted"/>
<protein>
    <submittedName>
        <fullName evidence="1">Uncharacterized protein</fullName>
    </submittedName>
</protein>
<keyword evidence="2" id="KW-1185">Reference proteome</keyword>
<gene>
    <name evidence="1" type="ORF">L1987_64851</name>
</gene>
<evidence type="ECO:0000313" key="1">
    <source>
        <dbReference type="EMBL" id="KAI3725076.1"/>
    </source>
</evidence>
<sequence>MTRCLHSQVLEAKTQVSIRKQGIDPARTRKKKPPQSIPSPEFDLTLENSLHGVKQHSVQRTIASQRVRVNGPKAPQFVDLSQKDDIFGSQEPSGQTRKPVIDLNQIFRDEEEQEQCEPFGPVIQGLIRNGVDEQHTDARLSIFRNVRKRKVSWQDPVAVRV</sequence>
<evidence type="ECO:0000313" key="2">
    <source>
        <dbReference type="Proteomes" id="UP001056120"/>
    </source>
</evidence>
<organism evidence="1 2">
    <name type="scientific">Smallanthus sonchifolius</name>
    <dbReference type="NCBI Taxonomy" id="185202"/>
    <lineage>
        <taxon>Eukaryota</taxon>
        <taxon>Viridiplantae</taxon>
        <taxon>Streptophyta</taxon>
        <taxon>Embryophyta</taxon>
        <taxon>Tracheophyta</taxon>
        <taxon>Spermatophyta</taxon>
        <taxon>Magnoliopsida</taxon>
        <taxon>eudicotyledons</taxon>
        <taxon>Gunneridae</taxon>
        <taxon>Pentapetalae</taxon>
        <taxon>asterids</taxon>
        <taxon>campanulids</taxon>
        <taxon>Asterales</taxon>
        <taxon>Asteraceae</taxon>
        <taxon>Asteroideae</taxon>
        <taxon>Heliantheae alliance</taxon>
        <taxon>Millerieae</taxon>
        <taxon>Smallanthus</taxon>
    </lineage>
</organism>
<dbReference type="Proteomes" id="UP001056120">
    <property type="component" value="Linkage Group LG22"/>
</dbReference>
<accession>A0ACB9BSR0</accession>
<comment type="caution">
    <text evidence="1">The sequence shown here is derived from an EMBL/GenBank/DDBJ whole genome shotgun (WGS) entry which is preliminary data.</text>
</comment>
<reference evidence="1 2" key="2">
    <citation type="journal article" date="2022" name="Mol. Ecol. Resour.">
        <title>The genomes of chicory, endive, great burdock and yacon provide insights into Asteraceae paleo-polyploidization history and plant inulin production.</title>
        <authorList>
            <person name="Fan W."/>
            <person name="Wang S."/>
            <person name="Wang H."/>
            <person name="Wang A."/>
            <person name="Jiang F."/>
            <person name="Liu H."/>
            <person name="Zhao H."/>
            <person name="Xu D."/>
            <person name="Zhang Y."/>
        </authorList>
    </citation>
    <scope>NUCLEOTIDE SEQUENCE [LARGE SCALE GENOMIC DNA]</scope>
    <source>
        <strain evidence="2">cv. Yunnan</strain>
        <tissue evidence="1">Leaves</tissue>
    </source>
</reference>
<reference evidence="2" key="1">
    <citation type="journal article" date="2022" name="Mol. Ecol. Resour.">
        <title>The genomes of chicory, endive, great burdock and yacon provide insights into Asteraceae palaeo-polyploidization history and plant inulin production.</title>
        <authorList>
            <person name="Fan W."/>
            <person name="Wang S."/>
            <person name="Wang H."/>
            <person name="Wang A."/>
            <person name="Jiang F."/>
            <person name="Liu H."/>
            <person name="Zhao H."/>
            <person name="Xu D."/>
            <person name="Zhang Y."/>
        </authorList>
    </citation>
    <scope>NUCLEOTIDE SEQUENCE [LARGE SCALE GENOMIC DNA]</scope>
    <source>
        <strain evidence="2">cv. Yunnan</strain>
    </source>
</reference>
<name>A0ACB9BSR0_9ASTR</name>